<comment type="caution">
    <text evidence="2">The sequence shown here is derived from an EMBL/GenBank/DDBJ whole genome shotgun (WGS) entry which is preliminary data.</text>
</comment>
<evidence type="ECO:0000313" key="2">
    <source>
        <dbReference type="EMBL" id="MBL7258048.1"/>
    </source>
</evidence>
<dbReference type="Pfam" id="PF00656">
    <property type="entry name" value="Peptidase_C14"/>
    <property type="match status" value="1"/>
</dbReference>
<feature type="domain" description="Peptidase C14 caspase" evidence="1">
    <location>
        <begin position="2"/>
        <end position="249"/>
    </location>
</feature>
<dbReference type="RefSeq" id="WP_202994693.1">
    <property type="nucleotide sequence ID" value="NZ_JAENHO010000008.1"/>
</dbReference>
<dbReference type="InterPro" id="IPR011600">
    <property type="entry name" value="Pept_C14_caspase"/>
</dbReference>
<dbReference type="PANTHER" id="PTHR48104">
    <property type="entry name" value="METACASPASE-4"/>
    <property type="match status" value="1"/>
</dbReference>
<dbReference type="Gene3D" id="3.40.50.1460">
    <property type="match status" value="1"/>
</dbReference>
<dbReference type="Proteomes" id="UP000598996">
    <property type="component" value="Unassembled WGS sequence"/>
</dbReference>
<sequence>MTRKALLIGSQNDGLTGVRNDVEAMAAALEPRGFQVTRLVTPDATRAAVLDAYEKLIVDARPDDAYVLYYSGHGGRAQAEDGPDQPFIVPDDFDDTGEFRGITGVELSVLLARLTDVALNTTVVLDCCHAAHMSRQSEMRVKALLRSPTVKLGYDKVRRHNAEVLAGLKHDPRSLISNPHAVRVVACSPSESAWETANRDGVEMGLLTDALTRALRDHQGLRVSWATLLDAVRRDVQEMQPVQRPEAEGPSARAPFETTDLDPLSSLPVVAVTPEQIQLLGAPLLGVEPHDEFTIMPGGATGPQDGPALGTATVTSVQPTSATARLRAAGPGRDLPADARAHRTRAAASALPVRLPLGHPAAAELTKAINLRPLLRPDPEAVVAVVADEQGRLVVHDDADPLHQPYPATSLGIGSIMANLQRIAQATAIRRLTGDPQKPLTHDVQVEWGRVRDGREEPLERSGALLFAYGEERIYIRLRNNGDRAMFVSLLDVGIASRIEPLTAADPGGIRLAAGATYTYGWDEDRRRLTGVTVTWPEGISTAVARPETVLALISDGPVDVGVLRQQGVRSATAPESPLERLLGQIATGATREIGDAPASRVRYAVVPIDFVVSPTPPPQAETAPFLVDDRPEQPVRLLSARGANPGRVAVRIGELIVHRNRALGSADIRVDAMVLTNGAGGVPAYHAETMRFSNVHDDERLPLDNALIYHGPAVDFLDIAVWVSRDTTGSQALGALLEQRLTSPEVQAAGLAIPSPHAAVAVAVAGAAAVLVNTAYELLLGVVGRSVGLYRTSLLAQEQFGLGRHQRHPQDFSFTFSIEGVDA</sequence>
<gene>
    <name evidence="2" type="ORF">JKJ07_27455</name>
</gene>
<keyword evidence="3" id="KW-1185">Reference proteome</keyword>
<dbReference type="SUPFAM" id="SSF52129">
    <property type="entry name" value="Caspase-like"/>
    <property type="match status" value="1"/>
</dbReference>
<dbReference type="PANTHER" id="PTHR48104:SF30">
    <property type="entry name" value="METACASPASE-1"/>
    <property type="match status" value="1"/>
</dbReference>
<name>A0ABS1VUB0_9ACTN</name>
<dbReference type="EMBL" id="JAENHO010000008">
    <property type="protein sequence ID" value="MBL7258048.1"/>
    <property type="molecule type" value="Genomic_DNA"/>
</dbReference>
<evidence type="ECO:0000259" key="1">
    <source>
        <dbReference type="Pfam" id="PF00656"/>
    </source>
</evidence>
<organism evidence="2 3">
    <name type="scientific">Paractinoplanes lichenicola</name>
    <dbReference type="NCBI Taxonomy" id="2802976"/>
    <lineage>
        <taxon>Bacteria</taxon>
        <taxon>Bacillati</taxon>
        <taxon>Actinomycetota</taxon>
        <taxon>Actinomycetes</taxon>
        <taxon>Micromonosporales</taxon>
        <taxon>Micromonosporaceae</taxon>
        <taxon>Paractinoplanes</taxon>
    </lineage>
</organism>
<reference evidence="2 3" key="1">
    <citation type="submission" date="2021-01" db="EMBL/GenBank/DDBJ databases">
        <title>Actinoplanes sp. nov. LDG1-01 isolated from lichen.</title>
        <authorList>
            <person name="Saeng-In P."/>
            <person name="Phongsopitanun W."/>
            <person name="Kanchanasin P."/>
            <person name="Yuki M."/>
            <person name="Kudo T."/>
            <person name="Ohkuma M."/>
            <person name="Tanasupawat S."/>
        </authorList>
    </citation>
    <scope>NUCLEOTIDE SEQUENCE [LARGE SCALE GENOMIC DNA]</scope>
    <source>
        <strain evidence="2 3">LDG1-01</strain>
    </source>
</reference>
<dbReference type="InterPro" id="IPR029030">
    <property type="entry name" value="Caspase-like_dom_sf"/>
</dbReference>
<accession>A0ABS1VUB0</accession>
<evidence type="ECO:0000313" key="3">
    <source>
        <dbReference type="Proteomes" id="UP000598996"/>
    </source>
</evidence>
<dbReference type="InterPro" id="IPR050452">
    <property type="entry name" value="Metacaspase"/>
</dbReference>
<proteinExistence type="predicted"/>
<protein>
    <submittedName>
        <fullName evidence="2">Caspase family protein</fullName>
    </submittedName>
</protein>